<reference evidence="1 2" key="1">
    <citation type="journal article" date="2016" name="Nat. Commun.">
        <title>Thousands of microbial genomes shed light on interconnected biogeochemical processes in an aquifer system.</title>
        <authorList>
            <person name="Anantharaman K."/>
            <person name="Brown C.T."/>
            <person name="Hug L.A."/>
            <person name="Sharon I."/>
            <person name="Castelle C.J."/>
            <person name="Probst A.J."/>
            <person name="Thomas B.C."/>
            <person name="Singh A."/>
            <person name="Wilkins M.J."/>
            <person name="Karaoz U."/>
            <person name="Brodie E.L."/>
            <person name="Williams K.H."/>
            <person name="Hubbard S.S."/>
            <person name="Banfield J.F."/>
        </authorList>
    </citation>
    <scope>NUCLEOTIDE SEQUENCE [LARGE SCALE GENOMIC DNA]</scope>
</reference>
<accession>A0A1F7U3T1</accession>
<name>A0A1F7U3T1_9BACT</name>
<gene>
    <name evidence="1" type="ORF">A3C96_03475</name>
</gene>
<comment type="caution">
    <text evidence="1">The sequence shown here is derived from an EMBL/GenBank/DDBJ whole genome shotgun (WGS) entry which is preliminary data.</text>
</comment>
<proteinExistence type="predicted"/>
<dbReference type="EMBL" id="MGEA01000078">
    <property type="protein sequence ID" value="OGL72899.1"/>
    <property type="molecule type" value="Genomic_DNA"/>
</dbReference>
<organism evidence="1 2">
    <name type="scientific">Candidatus Uhrbacteria bacterium RIFCSPHIGHO2_02_FULL_60_10</name>
    <dbReference type="NCBI Taxonomy" id="1802392"/>
    <lineage>
        <taxon>Bacteria</taxon>
        <taxon>Candidatus Uhriibacteriota</taxon>
    </lineage>
</organism>
<protein>
    <submittedName>
        <fullName evidence="1">Uncharacterized protein</fullName>
    </submittedName>
</protein>
<evidence type="ECO:0000313" key="1">
    <source>
        <dbReference type="EMBL" id="OGL72899.1"/>
    </source>
</evidence>
<dbReference type="AlphaFoldDB" id="A0A1F7U3T1"/>
<sequence length="95" mass="11227">MHDEMSHKVPRRVRRREFENGKLKRFWIENLKEYKVIFPSYLLYSGTYAEEAGYSPGSRNTIAIQLFANGDYHVVSSKRQRNGDDKEQTISEEIL</sequence>
<dbReference type="Proteomes" id="UP000177088">
    <property type="component" value="Unassembled WGS sequence"/>
</dbReference>
<evidence type="ECO:0000313" key="2">
    <source>
        <dbReference type="Proteomes" id="UP000177088"/>
    </source>
</evidence>